<feature type="compositionally biased region" description="Basic residues" evidence="15">
    <location>
        <begin position="17"/>
        <end position="30"/>
    </location>
</feature>
<evidence type="ECO:0000256" key="5">
    <source>
        <dbReference type="ARBA" id="ARBA00022723"/>
    </source>
</evidence>
<keyword evidence="9 14" id="KW-0378">Hydrolase</keyword>
<feature type="active site" evidence="14">
    <location>
        <position position="305"/>
    </location>
</feature>
<feature type="compositionally biased region" description="Basic and acidic residues" evidence="15">
    <location>
        <begin position="634"/>
        <end position="659"/>
    </location>
</feature>
<keyword evidence="7 14" id="KW-0255">Endonuclease</keyword>
<evidence type="ECO:0000256" key="6">
    <source>
        <dbReference type="ARBA" id="ARBA00022737"/>
    </source>
</evidence>
<dbReference type="Pfam" id="PF18716">
    <property type="entry name" value="VATC"/>
    <property type="match status" value="1"/>
</dbReference>
<dbReference type="InterPro" id="IPR002110">
    <property type="entry name" value="Ankyrin_rpt"/>
</dbReference>
<evidence type="ECO:0000256" key="3">
    <source>
        <dbReference type="ARBA" id="ARBA00022490"/>
    </source>
</evidence>
<evidence type="ECO:0000256" key="12">
    <source>
        <dbReference type="ARBA" id="ARBA00023054"/>
    </source>
</evidence>
<comment type="similarity">
    <text evidence="2 14">Belongs to the ANKZF1/VMS1 family.</text>
</comment>
<evidence type="ECO:0000313" key="18">
    <source>
        <dbReference type="Proteomes" id="UP000094527"/>
    </source>
</evidence>
<comment type="subcellular location">
    <subcellularLocation>
        <location evidence="1">Cytoplasm</location>
    </subcellularLocation>
</comment>
<feature type="compositionally biased region" description="Basic residues" evidence="15">
    <location>
        <begin position="438"/>
        <end position="452"/>
    </location>
</feature>
<evidence type="ECO:0000256" key="4">
    <source>
        <dbReference type="ARBA" id="ARBA00022722"/>
    </source>
</evidence>
<keyword evidence="10" id="KW-0862">Zinc</keyword>
<keyword evidence="4 14" id="KW-0540">Nuclease</keyword>
<feature type="region of interest" description="Disordered" evidence="15">
    <location>
        <begin position="66"/>
        <end position="90"/>
    </location>
</feature>
<dbReference type="Pfam" id="PF18826">
    <property type="entry name" value="bVLRF1"/>
    <property type="match status" value="1"/>
</dbReference>
<feature type="region of interest" description="Disordered" evidence="15">
    <location>
        <begin position="625"/>
        <end position="672"/>
    </location>
</feature>
<dbReference type="PROSITE" id="PS50297">
    <property type="entry name" value="ANK_REP_REGION"/>
    <property type="match status" value="1"/>
</dbReference>
<feature type="repeat" description="ANK" evidence="13">
    <location>
        <begin position="559"/>
        <end position="591"/>
    </location>
</feature>
<evidence type="ECO:0000256" key="14">
    <source>
        <dbReference type="PROSITE-ProRule" id="PRU01389"/>
    </source>
</evidence>
<dbReference type="InterPro" id="IPR041175">
    <property type="entry name" value="VLRF1/Vms1"/>
</dbReference>
<dbReference type="OMA" id="GPHIFMC"/>
<dbReference type="GO" id="GO:0016787">
    <property type="term" value="F:hydrolase activity"/>
    <property type="evidence" value="ECO:0007669"/>
    <property type="project" value="UniProtKB-KW"/>
</dbReference>
<keyword evidence="18" id="KW-1185">Reference proteome</keyword>
<evidence type="ECO:0000256" key="1">
    <source>
        <dbReference type="ARBA" id="ARBA00004496"/>
    </source>
</evidence>
<evidence type="ECO:0000256" key="13">
    <source>
        <dbReference type="PROSITE-ProRule" id="PRU00023"/>
    </source>
</evidence>
<dbReference type="STRING" id="48709.A0A1D2M511"/>
<feature type="region of interest" description="Disordered" evidence="15">
    <location>
        <begin position="489"/>
        <end position="516"/>
    </location>
</feature>
<evidence type="ECO:0000256" key="15">
    <source>
        <dbReference type="SAM" id="MobiDB-lite"/>
    </source>
</evidence>
<dbReference type="GO" id="GO:0005737">
    <property type="term" value="C:cytoplasm"/>
    <property type="evidence" value="ECO:0007669"/>
    <property type="project" value="UniProtKB-SubCell"/>
</dbReference>
<feature type="region of interest" description="Disordered" evidence="15">
    <location>
        <begin position="298"/>
        <end position="323"/>
    </location>
</feature>
<keyword evidence="3 14" id="KW-0963">Cytoplasm</keyword>
<accession>A0A1D2M511</accession>
<evidence type="ECO:0000259" key="16">
    <source>
        <dbReference type="PROSITE" id="PS52044"/>
    </source>
</evidence>
<keyword evidence="5" id="KW-0479">Metal-binding</keyword>
<reference evidence="17 18" key="1">
    <citation type="journal article" date="2016" name="Genome Biol. Evol.">
        <title>Gene Family Evolution Reflects Adaptation to Soil Environmental Stressors in the Genome of the Collembolan Orchesella cincta.</title>
        <authorList>
            <person name="Faddeeva-Vakhrusheva A."/>
            <person name="Derks M.F."/>
            <person name="Anvar S.Y."/>
            <person name="Agamennone V."/>
            <person name="Suring W."/>
            <person name="Smit S."/>
            <person name="van Straalen N.M."/>
            <person name="Roelofs D."/>
        </authorList>
    </citation>
    <scope>NUCLEOTIDE SEQUENCE [LARGE SCALE GENOMIC DNA]</scope>
    <source>
        <tissue evidence="17">Mixed pool</tissue>
    </source>
</reference>
<dbReference type="Pfam" id="PF00023">
    <property type="entry name" value="Ank"/>
    <property type="match status" value="1"/>
</dbReference>
<evidence type="ECO:0000256" key="11">
    <source>
        <dbReference type="ARBA" id="ARBA00023043"/>
    </source>
</evidence>
<sequence>MESSGVQSTLPEVDKKSKSKTKVSKVKSPTNRKRFQLFDPTVKSDLLKLCDGGVVQLLLENEDSNEKDNSVSLDFDGSSSEDEVENLPGDDFAQPQLEAEKEGQGQRNTGLFCGSCNVGFPDLTEQRLHYTLDWHRYNVKRKVHGQSYVAESKFYEMMDDLSSIDGSDNEEEDVPPVIASGAQIERLMEKLQIDPDAPQVETVRLSSSQKMEQSPRIFLKTSKGQIISCFKTIVSSIARQGDRKTNDSSDSPVSNFLSFSESPLKITIIMASGGHFAAAVFDGNACTNHKTFHSYTVRAKQGGGQGSRDSKSGTSHPKSAGASLRRYNEQSFTQHIQELLASWKSSIADSHLIFYRAAGSNANIFFGGKSPPLNRDSPKVRRIPLPTKRPTFNEVKRVHSFLTTAHVYESMDAFLAVHTHFVKAASKDKSPTLTSPSKAKKTFNRAKSRSPKRKDELDIVKESDIDNGDEGPTFLEEVDQVVDFNELKEYDDSLTPEQRKGPKKKSKKPKSDKAFKPEGILGDLAQALQKPDLETFQTLISNLNPSSSDAIKNEPVDSNSSTLLHLATKNNHLDIVWSLMDIGCDPIVKDKSGKCPYNYADSRECRDVFRKFMGQFPEKYDYKKAQVPPPLSEEMEKERAEKKKQLNKLKREKEKLKLQERKKHEKETEEQRRFLGLSDREKRALAAEQRILAQCKRNAEQAPVLVRCFECAADITGKVPFEYNQNVFCTPKCLAVHRKKFPTPLSVL</sequence>
<evidence type="ECO:0000313" key="17">
    <source>
        <dbReference type="EMBL" id="ODM88001.1"/>
    </source>
</evidence>
<evidence type="ECO:0000256" key="10">
    <source>
        <dbReference type="ARBA" id="ARBA00022833"/>
    </source>
</evidence>
<dbReference type="EMBL" id="LJIJ01004272">
    <property type="protein sequence ID" value="ODM88001.1"/>
    <property type="molecule type" value="Genomic_DNA"/>
</dbReference>
<proteinExistence type="inferred from homology"/>
<evidence type="ECO:0000256" key="7">
    <source>
        <dbReference type="ARBA" id="ARBA00022759"/>
    </source>
</evidence>
<keyword evidence="6" id="KW-0677">Repeat</keyword>
<keyword evidence="12" id="KW-0175">Coiled coil</keyword>
<feature type="region of interest" description="Disordered" evidence="15">
    <location>
        <begin position="425"/>
        <end position="472"/>
    </location>
</feature>
<feature type="domain" description="VLRF1" evidence="16">
    <location>
        <begin position="262"/>
        <end position="405"/>
    </location>
</feature>
<dbReference type="GO" id="GO:0036503">
    <property type="term" value="P:ERAD pathway"/>
    <property type="evidence" value="ECO:0007669"/>
    <property type="project" value="TreeGrafter"/>
</dbReference>
<keyword evidence="11 13" id="KW-0040">ANK repeat</keyword>
<evidence type="ECO:0000256" key="9">
    <source>
        <dbReference type="ARBA" id="ARBA00022801"/>
    </source>
</evidence>
<name>A0A1D2M511_ORCCI</name>
<comment type="caution">
    <text evidence="17">The sequence shown here is derived from an EMBL/GenBank/DDBJ whole genome shotgun (WGS) entry which is preliminary data.</text>
</comment>
<organism evidence="17 18">
    <name type="scientific">Orchesella cincta</name>
    <name type="common">Springtail</name>
    <name type="synonym">Podura cincta</name>
    <dbReference type="NCBI Taxonomy" id="48709"/>
    <lineage>
        <taxon>Eukaryota</taxon>
        <taxon>Metazoa</taxon>
        <taxon>Ecdysozoa</taxon>
        <taxon>Arthropoda</taxon>
        <taxon>Hexapoda</taxon>
        <taxon>Collembola</taxon>
        <taxon>Entomobryomorpha</taxon>
        <taxon>Entomobryoidea</taxon>
        <taxon>Orchesellidae</taxon>
        <taxon>Orchesellinae</taxon>
        <taxon>Orchesella</taxon>
    </lineage>
</organism>
<dbReference type="PROSITE" id="PS50088">
    <property type="entry name" value="ANK_REPEAT"/>
    <property type="match status" value="1"/>
</dbReference>
<dbReference type="AlphaFoldDB" id="A0A1D2M511"/>
<dbReference type="GO" id="GO:0004519">
    <property type="term" value="F:endonuclease activity"/>
    <property type="evidence" value="ECO:0007669"/>
    <property type="project" value="UniProtKB-KW"/>
</dbReference>
<feature type="compositionally biased region" description="Polar residues" evidence="15">
    <location>
        <begin position="1"/>
        <end position="10"/>
    </location>
</feature>
<dbReference type="PANTHER" id="PTHR16036:SF2">
    <property type="entry name" value="TRNA ENDONUCLEASE ANKZF1"/>
    <property type="match status" value="1"/>
</dbReference>
<dbReference type="InterPro" id="IPR036770">
    <property type="entry name" value="Ankyrin_rpt-contain_sf"/>
</dbReference>
<feature type="region of interest" description="Disordered" evidence="15">
    <location>
        <begin position="1"/>
        <end position="30"/>
    </location>
</feature>
<dbReference type="Gene3D" id="1.25.40.20">
    <property type="entry name" value="Ankyrin repeat-containing domain"/>
    <property type="match status" value="1"/>
</dbReference>
<dbReference type="InterPro" id="IPR041540">
    <property type="entry name" value="VATC"/>
</dbReference>
<dbReference type="InterPro" id="IPR047139">
    <property type="entry name" value="ANKZ1/VMS1"/>
</dbReference>
<comment type="domain">
    <text evidence="14">The VLRF1 domain mediates binding to the 60S ribosomal subunit.</text>
</comment>
<keyword evidence="8" id="KW-0863">Zinc-finger</keyword>
<dbReference type="OrthoDB" id="429841at2759"/>
<evidence type="ECO:0000256" key="2">
    <source>
        <dbReference type="ARBA" id="ARBA00009262"/>
    </source>
</evidence>
<dbReference type="GO" id="GO:0008270">
    <property type="term" value="F:zinc ion binding"/>
    <property type="evidence" value="ECO:0007669"/>
    <property type="project" value="UniProtKB-KW"/>
</dbReference>
<evidence type="ECO:0000256" key="8">
    <source>
        <dbReference type="ARBA" id="ARBA00022771"/>
    </source>
</evidence>
<dbReference type="SUPFAM" id="SSF48403">
    <property type="entry name" value="Ankyrin repeat"/>
    <property type="match status" value="1"/>
</dbReference>
<gene>
    <name evidence="17" type="ORF">Ocin01_18681</name>
</gene>
<dbReference type="PANTHER" id="PTHR16036">
    <property type="entry name" value="ANKYRIN REPEAT AND ZINC FINGER DOMAIN-CONTAINING PROTEIN 1"/>
    <property type="match status" value="1"/>
</dbReference>
<protein>
    <submittedName>
        <fullName evidence="17">Ankyrin repeat and zinc finger domain-containing protein 1</fullName>
    </submittedName>
</protein>
<dbReference type="PROSITE" id="PS52044">
    <property type="entry name" value="VLRF1"/>
    <property type="match status" value="1"/>
</dbReference>
<dbReference type="Proteomes" id="UP000094527">
    <property type="component" value="Unassembled WGS sequence"/>
</dbReference>
<feature type="compositionally biased region" description="Basic and acidic residues" evidence="15">
    <location>
        <begin position="453"/>
        <end position="464"/>
    </location>
</feature>